<accession>A0A250FC95</accession>
<dbReference type="RefSeq" id="WP_095914708.1">
    <property type="nucleotide sequence ID" value="NZ_CAURCF010000002.1"/>
</dbReference>
<dbReference type="KEGG" id="clk:CGC53_10470"/>
<organism evidence="1 2">
    <name type="scientific">Capnocytophaga leadbetteri</name>
    <dbReference type="NCBI Taxonomy" id="327575"/>
    <lineage>
        <taxon>Bacteria</taxon>
        <taxon>Pseudomonadati</taxon>
        <taxon>Bacteroidota</taxon>
        <taxon>Flavobacteriia</taxon>
        <taxon>Flavobacteriales</taxon>
        <taxon>Flavobacteriaceae</taxon>
        <taxon>Capnocytophaga</taxon>
    </lineage>
</organism>
<dbReference type="EMBL" id="CP022384">
    <property type="protein sequence ID" value="ATA82734.1"/>
    <property type="molecule type" value="Genomic_DNA"/>
</dbReference>
<dbReference type="InterPro" id="IPR029470">
    <property type="entry name" value="PDDEXK_4"/>
</dbReference>
<gene>
    <name evidence="1" type="ORF">CGC53_10470</name>
</gene>
<evidence type="ECO:0000313" key="1">
    <source>
        <dbReference type="EMBL" id="ATA82734.1"/>
    </source>
</evidence>
<dbReference type="Pfam" id="PF14281">
    <property type="entry name" value="PDDEXK_4"/>
    <property type="match status" value="1"/>
</dbReference>
<reference evidence="2" key="1">
    <citation type="submission" date="2017-06" db="EMBL/GenBank/DDBJ databases">
        <title>Capnocytophaga spp. assemblies.</title>
        <authorList>
            <person name="Gulvik C.A."/>
        </authorList>
    </citation>
    <scope>NUCLEOTIDE SEQUENCE [LARGE SCALE GENOMIC DNA]</scope>
    <source>
        <strain evidence="2">H6253</strain>
    </source>
</reference>
<keyword evidence="2" id="KW-1185">Reference proteome</keyword>
<sequence length="338" mass="39818">MKPNIFDIATKELSQDAFITWLLAFADNDNQQYDKELNLCAKEFVSMLIKKQIPNFNDPILTVEAGRQWENIDVWAEVNGKYLIIIEDKTISSEHSNQLERYKGIAEKWCSENKYETPICIYLKTGNESLSIFNAIKDKGYAIFDRTDFITLLNNHKDIKNNIFIDFYERMTNLEKLSTAFEHKPLDEWNGNDWQGFFKLIETKINILKWHYVNNPNGGFWNAILNWEYWGDYPVYIQLEEGKLCFKLSTDPDDIDLPDNFDRTNTRNELYNLIIEKANALGLNEIRKPDRFGNGKYMTVAIIDKENWLANEKGFVNAQKVVENLIKYLRFLREEILK</sequence>
<evidence type="ECO:0000313" key="2">
    <source>
        <dbReference type="Proteomes" id="UP000217276"/>
    </source>
</evidence>
<protein>
    <submittedName>
        <fullName evidence="1">Nuclease</fullName>
    </submittedName>
</protein>
<proteinExistence type="predicted"/>
<dbReference type="AlphaFoldDB" id="A0A250FC95"/>
<name>A0A250FC95_9FLAO</name>
<dbReference type="Proteomes" id="UP000217276">
    <property type="component" value="Chromosome"/>
</dbReference>